<protein>
    <submittedName>
        <fullName evidence="1">Uncharacterized protein</fullName>
    </submittedName>
</protein>
<proteinExistence type="predicted"/>
<dbReference type="EMBL" id="JACASE010000012">
    <property type="protein sequence ID" value="KAF6422712.1"/>
    <property type="molecule type" value="Genomic_DNA"/>
</dbReference>
<gene>
    <name evidence="1" type="ORF">HJG63_008548</name>
</gene>
<organism evidence="1 2">
    <name type="scientific">Rousettus aegyptiacus</name>
    <name type="common">Egyptian fruit bat</name>
    <name type="synonym">Pteropus aegyptiacus</name>
    <dbReference type="NCBI Taxonomy" id="9407"/>
    <lineage>
        <taxon>Eukaryota</taxon>
        <taxon>Metazoa</taxon>
        <taxon>Chordata</taxon>
        <taxon>Craniata</taxon>
        <taxon>Vertebrata</taxon>
        <taxon>Euteleostomi</taxon>
        <taxon>Mammalia</taxon>
        <taxon>Eutheria</taxon>
        <taxon>Laurasiatheria</taxon>
        <taxon>Chiroptera</taxon>
        <taxon>Yinpterochiroptera</taxon>
        <taxon>Pteropodoidea</taxon>
        <taxon>Pteropodidae</taxon>
        <taxon>Rousettinae</taxon>
        <taxon>Rousettus</taxon>
    </lineage>
</organism>
<sequence>MGCDLCAPTIPPKEGSCLVQCSADAVLKFLTRGPTYDVSCLVCVQLVGLKKERFELCLGTLSHLCRAFPTPVLYLFFSYSHFIVLPTPSLPFVPSLVFLESAGRRQWPKRMGETCRGGKRILANEVFPSDPHLVSSTHGPANASRGPSCSPLQTTPQALVCEDGISRCTGSSWPMELRGGPRAGLVHNKESGGF</sequence>
<dbReference type="Proteomes" id="UP000593571">
    <property type="component" value="Unassembled WGS sequence"/>
</dbReference>
<dbReference type="AlphaFoldDB" id="A0A7J8DIH3"/>
<comment type="caution">
    <text evidence="1">The sequence shown here is derived from an EMBL/GenBank/DDBJ whole genome shotgun (WGS) entry which is preliminary data.</text>
</comment>
<name>A0A7J8DIH3_ROUAE</name>
<reference evidence="1 2" key="1">
    <citation type="journal article" date="2020" name="Nature">
        <title>Six reference-quality genomes reveal evolution of bat adaptations.</title>
        <authorList>
            <person name="Jebb D."/>
            <person name="Huang Z."/>
            <person name="Pippel M."/>
            <person name="Hughes G.M."/>
            <person name="Lavrichenko K."/>
            <person name="Devanna P."/>
            <person name="Winkler S."/>
            <person name="Jermiin L.S."/>
            <person name="Skirmuntt E.C."/>
            <person name="Katzourakis A."/>
            <person name="Burkitt-Gray L."/>
            <person name="Ray D.A."/>
            <person name="Sullivan K.A.M."/>
            <person name="Roscito J.G."/>
            <person name="Kirilenko B.M."/>
            <person name="Davalos L.M."/>
            <person name="Corthals A.P."/>
            <person name="Power M.L."/>
            <person name="Jones G."/>
            <person name="Ransome R.D."/>
            <person name="Dechmann D.K.N."/>
            <person name="Locatelli A.G."/>
            <person name="Puechmaille S.J."/>
            <person name="Fedrigo O."/>
            <person name="Jarvis E.D."/>
            <person name="Hiller M."/>
            <person name="Vernes S.C."/>
            <person name="Myers E.W."/>
            <person name="Teeling E.C."/>
        </authorList>
    </citation>
    <scope>NUCLEOTIDE SEQUENCE [LARGE SCALE GENOMIC DNA]</scope>
    <source>
        <strain evidence="1">MRouAeg1</strain>
        <tissue evidence="1">Muscle</tissue>
    </source>
</reference>
<evidence type="ECO:0000313" key="1">
    <source>
        <dbReference type="EMBL" id="KAF6422712.1"/>
    </source>
</evidence>
<accession>A0A7J8DIH3</accession>
<keyword evidence="2" id="KW-1185">Reference proteome</keyword>
<evidence type="ECO:0000313" key="2">
    <source>
        <dbReference type="Proteomes" id="UP000593571"/>
    </source>
</evidence>